<dbReference type="InterPro" id="IPR001073">
    <property type="entry name" value="C1q_dom"/>
</dbReference>
<dbReference type="PRINTS" id="PR00007">
    <property type="entry name" value="COMPLEMNTC1Q"/>
</dbReference>
<dbReference type="SUPFAM" id="SSF49842">
    <property type="entry name" value="TNF-like"/>
    <property type="match status" value="1"/>
</dbReference>
<keyword evidence="2" id="KW-0964">Secreted</keyword>
<evidence type="ECO:0000313" key="6">
    <source>
        <dbReference type="EMBL" id="KAL2087927.1"/>
    </source>
</evidence>
<dbReference type="EMBL" id="JBHFQA010000014">
    <property type="protein sequence ID" value="KAL2087927.1"/>
    <property type="molecule type" value="Genomic_DNA"/>
</dbReference>
<feature type="signal peptide" evidence="4">
    <location>
        <begin position="1"/>
        <end position="19"/>
    </location>
</feature>
<dbReference type="Pfam" id="PF00386">
    <property type="entry name" value="C1q"/>
    <property type="match status" value="1"/>
</dbReference>
<keyword evidence="3 4" id="KW-0732">Signal</keyword>
<accession>A0ABD1JLG4</accession>
<gene>
    <name evidence="6" type="ORF">ACEWY4_016755</name>
</gene>
<keyword evidence="7" id="KW-1185">Reference proteome</keyword>
<dbReference type="AlphaFoldDB" id="A0ABD1JLG4"/>
<organism evidence="6 7">
    <name type="scientific">Coilia grayii</name>
    <name type="common">Gray's grenadier anchovy</name>
    <dbReference type="NCBI Taxonomy" id="363190"/>
    <lineage>
        <taxon>Eukaryota</taxon>
        <taxon>Metazoa</taxon>
        <taxon>Chordata</taxon>
        <taxon>Craniata</taxon>
        <taxon>Vertebrata</taxon>
        <taxon>Euteleostomi</taxon>
        <taxon>Actinopterygii</taxon>
        <taxon>Neopterygii</taxon>
        <taxon>Teleostei</taxon>
        <taxon>Clupei</taxon>
        <taxon>Clupeiformes</taxon>
        <taxon>Clupeoidei</taxon>
        <taxon>Engraulidae</taxon>
        <taxon>Coilinae</taxon>
        <taxon>Coilia</taxon>
    </lineage>
</organism>
<dbReference type="Gene3D" id="2.60.120.40">
    <property type="match status" value="1"/>
</dbReference>
<name>A0ABD1JLG4_9TELE</name>
<evidence type="ECO:0000256" key="3">
    <source>
        <dbReference type="ARBA" id="ARBA00022729"/>
    </source>
</evidence>
<evidence type="ECO:0000313" key="7">
    <source>
        <dbReference type="Proteomes" id="UP001591681"/>
    </source>
</evidence>
<feature type="domain" description="C1q" evidence="5">
    <location>
        <begin position="29"/>
        <end position="169"/>
    </location>
</feature>
<dbReference type="SMART" id="SM00110">
    <property type="entry name" value="C1Q"/>
    <property type="match status" value="1"/>
</dbReference>
<dbReference type="InterPro" id="IPR008983">
    <property type="entry name" value="Tumour_necrosis_fac-like_dom"/>
</dbReference>
<evidence type="ECO:0000256" key="4">
    <source>
        <dbReference type="SAM" id="SignalP"/>
    </source>
</evidence>
<dbReference type="Proteomes" id="UP001591681">
    <property type="component" value="Unassembled WGS sequence"/>
</dbReference>
<evidence type="ECO:0000256" key="1">
    <source>
        <dbReference type="ARBA" id="ARBA00004613"/>
    </source>
</evidence>
<dbReference type="GO" id="GO:0005576">
    <property type="term" value="C:extracellular region"/>
    <property type="evidence" value="ECO:0007669"/>
    <property type="project" value="UniProtKB-SubCell"/>
</dbReference>
<dbReference type="PROSITE" id="PS50871">
    <property type="entry name" value="C1Q"/>
    <property type="match status" value="1"/>
</dbReference>
<evidence type="ECO:0000256" key="2">
    <source>
        <dbReference type="ARBA" id="ARBA00022525"/>
    </source>
</evidence>
<reference evidence="6 7" key="1">
    <citation type="submission" date="2024-09" db="EMBL/GenBank/DDBJ databases">
        <title>A chromosome-level genome assembly of Gray's grenadier anchovy, Coilia grayii.</title>
        <authorList>
            <person name="Fu Z."/>
        </authorList>
    </citation>
    <scope>NUCLEOTIDE SEQUENCE [LARGE SCALE GENOMIC DNA]</scope>
    <source>
        <strain evidence="6">G4</strain>
        <tissue evidence="6">Muscle</tissue>
    </source>
</reference>
<comment type="caution">
    <text evidence="6">The sequence shown here is derived from an EMBL/GenBank/DDBJ whole genome shotgun (WGS) entry which is preliminary data.</text>
</comment>
<dbReference type="PANTHER" id="PTHR22923:SF102">
    <property type="entry name" value="CEREBELLIN 13-RELATED"/>
    <property type="match status" value="1"/>
</dbReference>
<sequence>MKCLLFLCVLVYGAFGVHGQHTVTCEGGQPMVKVAFSVTLKAFHAAWGAVGPFPQDKVLVYKGVFLNYGGAYNPSTGVFTAPVNGVYSFNYHIYGYSSNRMGVSLFKNEERISTAYDHPSIDSTDTASNSALLSLNKGDEVTIRLWAGHTLYMSSNNHNTFNGFLVFPV</sequence>
<proteinExistence type="predicted"/>
<dbReference type="PANTHER" id="PTHR22923">
    <property type="entry name" value="CEREBELLIN-RELATED"/>
    <property type="match status" value="1"/>
</dbReference>
<comment type="subcellular location">
    <subcellularLocation>
        <location evidence="1">Secreted</location>
    </subcellularLocation>
</comment>
<feature type="chain" id="PRO_5044790352" description="C1q domain-containing protein" evidence="4">
    <location>
        <begin position="20"/>
        <end position="169"/>
    </location>
</feature>
<protein>
    <recommendedName>
        <fullName evidence="5">C1q domain-containing protein</fullName>
    </recommendedName>
</protein>
<dbReference type="InterPro" id="IPR050822">
    <property type="entry name" value="Cerebellin_Synaptic_Org"/>
</dbReference>
<evidence type="ECO:0000259" key="5">
    <source>
        <dbReference type="PROSITE" id="PS50871"/>
    </source>
</evidence>